<dbReference type="Pfam" id="PF10551">
    <property type="entry name" value="MULE"/>
    <property type="match status" value="1"/>
</dbReference>
<keyword evidence="4" id="KW-1185">Reference proteome</keyword>
<feature type="region of interest" description="Disordered" evidence="1">
    <location>
        <begin position="179"/>
        <end position="203"/>
    </location>
</feature>
<reference evidence="3" key="2">
    <citation type="submission" date="2022-01" db="EMBL/GenBank/DDBJ databases">
        <authorList>
            <person name="Yamashiro T."/>
            <person name="Shiraishi A."/>
            <person name="Satake H."/>
            <person name="Nakayama K."/>
        </authorList>
    </citation>
    <scope>NUCLEOTIDE SEQUENCE</scope>
</reference>
<name>A0ABQ5JFT9_9ASTR</name>
<evidence type="ECO:0000256" key="1">
    <source>
        <dbReference type="SAM" id="MobiDB-lite"/>
    </source>
</evidence>
<dbReference type="InterPro" id="IPR018289">
    <property type="entry name" value="MULE_transposase_dom"/>
</dbReference>
<gene>
    <name evidence="3" type="ORF">Tco_1132774</name>
</gene>
<evidence type="ECO:0000313" key="4">
    <source>
        <dbReference type="Proteomes" id="UP001151760"/>
    </source>
</evidence>
<sequence>MTKKMLTQWEKDMHEFKANEDFDIDIDVIDNKEFESASDDDRIDRIRKRKLKQLKKQSHLKDGGFDGAFMKGPLPSQLLTAAGVDQTMAFILLAYRIVETESRDSWALFFEHLKRDLDMQENFNFTFVSDRHKVVRSLKKRKKSVGENILMLINGKLIRISKTVTCVLCKTKGHNKRSCKGSTTNVGNKKTISKTVSGTEEDS</sequence>
<dbReference type="PANTHER" id="PTHR31973:SF190">
    <property type="entry name" value="MULE TRANSPOSASE DOMAIN-CONTAINING PROTEIN"/>
    <property type="match status" value="1"/>
</dbReference>
<accession>A0ABQ5JFT9</accession>
<reference evidence="3" key="1">
    <citation type="journal article" date="2022" name="Int. J. Mol. Sci.">
        <title>Draft Genome of Tanacetum Coccineum: Genomic Comparison of Closely Related Tanacetum-Family Plants.</title>
        <authorList>
            <person name="Yamashiro T."/>
            <person name="Shiraishi A."/>
            <person name="Nakayama K."/>
            <person name="Satake H."/>
        </authorList>
    </citation>
    <scope>NUCLEOTIDE SEQUENCE</scope>
</reference>
<dbReference type="PANTHER" id="PTHR31973">
    <property type="entry name" value="POLYPROTEIN, PUTATIVE-RELATED"/>
    <property type="match status" value="1"/>
</dbReference>
<comment type="caution">
    <text evidence="3">The sequence shown here is derived from an EMBL/GenBank/DDBJ whole genome shotgun (WGS) entry which is preliminary data.</text>
</comment>
<proteinExistence type="predicted"/>
<feature type="domain" description="MULE transposase" evidence="2">
    <location>
        <begin position="65"/>
        <end position="137"/>
    </location>
</feature>
<organism evidence="3 4">
    <name type="scientific">Tanacetum coccineum</name>
    <dbReference type="NCBI Taxonomy" id="301880"/>
    <lineage>
        <taxon>Eukaryota</taxon>
        <taxon>Viridiplantae</taxon>
        <taxon>Streptophyta</taxon>
        <taxon>Embryophyta</taxon>
        <taxon>Tracheophyta</taxon>
        <taxon>Spermatophyta</taxon>
        <taxon>Magnoliopsida</taxon>
        <taxon>eudicotyledons</taxon>
        <taxon>Gunneridae</taxon>
        <taxon>Pentapetalae</taxon>
        <taxon>asterids</taxon>
        <taxon>campanulids</taxon>
        <taxon>Asterales</taxon>
        <taxon>Asteraceae</taxon>
        <taxon>Asteroideae</taxon>
        <taxon>Anthemideae</taxon>
        <taxon>Anthemidinae</taxon>
        <taxon>Tanacetum</taxon>
    </lineage>
</organism>
<dbReference type="Proteomes" id="UP001151760">
    <property type="component" value="Unassembled WGS sequence"/>
</dbReference>
<feature type="compositionally biased region" description="Polar residues" evidence="1">
    <location>
        <begin position="180"/>
        <end position="203"/>
    </location>
</feature>
<dbReference type="EMBL" id="BQNB010021817">
    <property type="protein sequence ID" value="GJU10378.1"/>
    <property type="molecule type" value="Genomic_DNA"/>
</dbReference>
<evidence type="ECO:0000259" key="2">
    <source>
        <dbReference type="Pfam" id="PF10551"/>
    </source>
</evidence>
<evidence type="ECO:0000313" key="3">
    <source>
        <dbReference type="EMBL" id="GJU10378.1"/>
    </source>
</evidence>
<protein>
    <submittedName>
        <fullName evidence="3">Mutator type transposase</fullName>
    </submittedName>
</protein>